<feature type="binding site" evidence="11">
    <location>
        <position position="208"/>
    </location>
    <ligand>
        <name>FMN</name>
        <dbReference type="ChEBI" id="CHEBI:58210"/>
    </ligand>
</feature>
<sequence length="348" mass="37849">MSREQRKMDHIFEAVNQEQTHYPFEDITFIHQALATSNVQTCSLEATFLGHSFPMPLLINAMTGGGGIQTLQINEQLAEVAQLYSIPMAVGSQMAAIKDPSQAETYKVIRQKAPSNFLIANLGAEATAEDALSAVEMIEANALQIHFNHIQELAMPEGDRNFSKRLHNLESIVHKSPVPVIAKEVGFGMTRESIAALKEIGVAAVDVSGKGGTNFSRIENARRNQPMSFFNNWGISTPIALAEATSLKEPPVLIASGGITSSFDVAKSIALGASMTAMSGKLIQLLVNDGLDYVISYLQQLKTELTYILAALNVSNLTQLQSAPFVISGKTHHWLHERGIETSAFSQR</sequence>
<feature type="binding site" evidence="11">
    <location>
        <position position="151"/>
    </location>
    <ligand>
        <name>substrate</name>
    </ligand>
</feature>
<dbReference type="PANTHER" id="PTHR43665:SF1">
    <property type="entry name" value="ISOPENTENYL-DIPHOSPHATE DELTA-ISOMERASE"/>
    <property type="match status" value="1"/>
</dbReference>
<keyword evidence="5 11" id="KW-0479">Metal-binding</keyword>
<evidence type="ECO:0000256" key="5">
    <source>
        <dbReference type="ARBA" id="ARBA00022723"/>
    </source>
</evidence>
<organism evidence="13 14">
    <name type="scientific">Shouchella xiaoxiensis</name>
    <dbReference type="NCBI Taxonomy" id="766895"/>
    <lineage>
        <taxon>Bacteria</taxon>
        <taxon>Bacillati</taxon>
        <taxon>Bacillota</taxon>
        <taxon>Bacilli</taxon>
        <taxon>Bacillales</taxon>
        <taxon>Bacillaceae</taxon>
        <taxon>Shouchella</taxon>
    </lineage>
</organism>
<comment type="similarity">
    <text evidence="11">Belongs to the IPP isomerase type 2 family.</text>
</comment>
<keyword evidence="2 11" id="KW-0963">Cytoplasm</keyword>
<evidence type="ECO:0000256" key="1">
    <source>
        <dbReference type="ARBA" id="ARBA00001917"/>
    </source>
</evidence>
<comment type="function">
    <text evidence="11">Involved in the biosynthesis of isoprenoids. Catalyzes the 1,3-allylic rearrangement of the homoallylic substrate isopentenyl (IPP) to its allylic isomer, dimethylallyl diphosphate (DMAPP).</text>
</comment>
<reference evidence="13" key="1">
    <citation type="submission" date="2021-01" db="EMBL/GenBank/DDBJ databases">
        <title>Genomic Encyclopedia of Type Strains, Phase IV (KMG-IV): sequencing the most valuable type-strain genomes for metagenomic binning, comparative biology and taxonomic classification.</title>
        <authorList>
            <person name="Goeker M."/>
        </authorList>
    </citation>
    <scope>NUCLEOTIDE SEQUENCE</scope>
    <source>
        <strain evidence="13">DSM 21943</strain>
    </source>
</reference>
<evidence type="ECO:0000256" key="3">
    <source>
        <dbReference type="ARBA" id="ARBA00022630"/>
    </source>
</evidence>
<dbReference type="InterPro" id="IPR000262">
    <property type="entry name" value="FMN-dep_DH"/>
</dbReference>
<proteinExistence type="inferred from homology"/>
<comment type="caution">
    <text evidence="11">Lacks conserved residue(s) required for the propagation of feature annotation.</text>
</comment>
<comment type="caution">
    <text evidence="13">The sequence shown here is derived from an EMBL/GenBank/DDBJ whole genome shotgun (WGS) entry which is preliminary data.</text>
</comment>
<evidence type="ECO:0000256" key="11">
    <source>
        <dbReference type="HAMAP-Rule" id="MF_00354"/>
    </source>
</evidence>
<comment type="subunit">
    <text evidence="10 11">Homooctamer. Dimer of tetramers.</text>
</comment>
<name>A0ABS2SV75_9BACI</name>
<dbReference type="SUPFAM" id="SSF51395">
    <property type="entry name" value="FMN-linked oxidoreductases"/>
    <property type="match status" value="1"/>
</dbReference>
<dbReference type="InterPro" id="IPR011179">
    <property type="entry name" value="IPdP_isomerase"/>
</dbReference>
<feature type="binding site" evidence="11">
    <location>
        <position position="121"/>
    </location>
    <ligand>
        <name>FMN</name>
        <dbReference type="ChEBI" id="CHEBI:58210"/>
    </ligand>
</feature>
<dbReference type="Pfam" id="PF01070">
    <property type="entry name" value="FMN_dh"/>
    <property type="match status" value="1"/>
</dbReference>
<dbReference type="NCBIfam" id="TIGR02151">
    <property type="entry name" value="IPP_isom_2"/>
    <property type="match status" value="1"/>
</dbReference>
<protein>
    <recommendedName>
        <fullName evidence="11">Isopentenyl-diphosphate delta-isomerase</fullName>
        <shortName evidence="11">IPP isomerase</shortName>
        <ecNumber evidence="11">5.3.3.2</ecNumber>
    </recommendedName>
    <alternativeName>
        <fullName evidence="11">Isopentenyl diphosphate:dimethylallyl diphosphate isomerase</fullName>
    </alternativeName>
    <alternativeName>
        <fullName evidence="11">Isopentenyl pyrophosphate isomerase</fullName>
    </alternativeName>
    <alternativeName>
        <fullName evidence="11">Type 2 isopentenyl diphosphate isomerase</fullName>
        <shortName evidence="11">IDI-2</shortName>
    </alternativeName>
</protein>
<keyword evidence="3 11" id="KW-0285">Flavoprotein</keyword>
<feature type="binding site" evidence="11">
    <location>
        <position position="213"/>
    </location>
    <ligand>
        <name>FMN</name>
        <dbReference type="ChEBI" id="CHEBI:58210"/>
    </ligand>
</feature>
<evidence type="ECO:0000256" key="10">
    <source>
        <dbReference type="ARBA" id="ARBA00025810"/>
    </source>
</evidence>
<dbReference type="PIRSF" id="PIRSF003314">
    <property type="entry name" value="IPP_isomerase"/>
    <property type="match status" value="1"/>
</dbReference>
<evidence type="ECO:0000313" key="13">
    <source>
        <dbReference type="EMBL" id="MBM7838710.1"/>
    </source>
</evidence>
<feature type="binding site" evidence="11">
    <location>
        <begin position="61"/>
        <end position="63"/>
    </location>
    <ligand>
        <name>FMN</name>
        <dbReference type="ChEBI" id="CHEBI:58210"/>
    </ligand>
</feature>
<evidence type="ECO:0000256" key="7">
    <source>
        <dbReference type="ARBA" id="ARBA00022857"/>
    </source>
</evidence>
<dbReference type="RefSeq" id="WP_204465946.1">
    <property type="nucleotide sequence ID" value="NZ_JAFBCV010000005.1"/>
</dbReference>
<evidence type="ECO:0000259" key="12">
    <source>
        <dbReference type="Pfam" id="PF01070"/>
    </source>
</evidence>
<dbReference type="GO" id="GO:0004452">
    <property type="term" value="F:isopentenyl-diphosphate delta-isomerase activity"/>
    <property type="evidence" value="ECO:0007669"/>
    <property type="project" value="UniProtKB-EC"/>
</dbReference>
<keyword evidence="4 11" id="KW-0288">FMN</keyword>
<evidence type="ECO:0000256" key="4">
    <source>
        <dbReference type="ARBA" id="ARBA00022643"/>
    </source>
</evidence>
<keyword evidence="6 11" id="KW-0460">Magnesium</keyword>
<keyword evidence="14" id="KW-1185">Reference proteome</keyword>
<comment type="subcellular location">
    <subcellularLocation>
        <location evidence="11">Cytoplasm</location>
    </subcellularLocation>
</comment>
<keyword evidence="9 11" id="KW-0413">Isomerase</keyword>
<comment type="cofactor">
    <cofactor evidence="11">
        <name>Mg(2+)</name>
        <dbReference type="ChEBI" id="CHEBI:18420"/>
    </cofactor>
</comment>
<feature type="binding site" evidence="11">
    <location>
        <begin position="279"/>
        <end position="280"/>
    </location>
    <ligand>
        <name>FMN</name>
        <dbReference type="ChEBI" id="CHEBI:58210"/>
    </ligand>
</feature>
<evidence type="ECO:0000256" key="2">
    <source>
        <dbReference type="ARBA" id="ARBA00022490"/>
    </source>
</evidence>
<feature type="binding site" evidence="11">
    <location>
        <position position="152"/>
    </location>
    <ligand>
        <name>Mg(2+)</name>
        <dbReference type="ChEBI" id="CHEBI:18420"/>
    </ligand>
</feature>
<keyword evidence="8 11" id="KW-0414">Isoprene biosynthesis</keyword>
<feature type="binding site" evidence="11">
    <location>
        <position position="183"/>
    </location>
    <ligand>
        <name>FMN</name>
        <dbReference type="ChEBI" id="CHEBI:58210"/>
    </ligand>
</feature>
<dbReference type="EMBL" id="JAFBCV010000005">
    <property type="protein sequence ID" value="MBM7838710.1"/>
    <property type="molecule type" value="Genomic_DNA"/>
</dbReference>
<comment type="catalytic activity">
    <reaction evidence="11">
        <text>isopentenyl diphosphate = dimethylallyl diphosphate</text>
        <dbReference type="Rhea" id="RHEA:23284"/>
        <dbReference type="ChEBI" id="CHEBI:57623"/>
        <dbReference type="ChEBI" id="CHEBI:128769"/>
        <dbReference type="EC" id="5.3.3.2"/>
    </reaction>
</comment>
<feature type="binding site" evidence="11">
    <location>
        <begin position="6"/>
        <end position="7"/>
    </location>
    <ligand>
        <name>substrate</name>
    </ligand>
</feature>
<accession>A0ABS2SV75</accession>
<feature type="domain" description="FMN-dependent dehydrogenase" evidence="12">
    <location>
        <begin position="166"/>
        <end position="322"/>
    </location>
</feature>
<dbReference type="InterPro" id="IPR013785">
    <property type="entry name" value="Aldolase_TIM"/>
</dbReference>
<comment type="cofactor">
    <cofactor evidence="1 11">
        <name>FMN</name>
        <dbReference type="ChEBI" id="CHEBI:58210"/>
    </cofactor>
</comment>
<evidence type="ECO:0000313" key="14">
    <source>
        <dbReference type="Proteomes" id="UP001179280"/>
    </source>
</evidence>
<dbReference type="Proteomes" id="UP001179280">
    <property type="component" value="Unassembled WGS sequence"/>
</dbReference>
<dbReference type="Gene3D" id="3.20.20.70">
    <property type="entry name" value="Aldolase class I"/>
    <property type="match status" value="1"/>
</dbReference>
<dbReference type="EC" id="5.3.3.2" evidence="11"/>
<comment type="cofactor">
    <cofactor evidence="11">
        <name>NADPH</name>
        <dbReference type="ChEBI" id="CHEBI:57783"/>
    </cofactor>
</comment>
<gene>
    <name evidence="11" type="primary">fni</name>
    <name evidence="13" type="ORF">JOC54_001969</name>
</gene>
<evidence type="ECO:0000256" key="9">
    <source>
        <dbReference type="ARBA" id="ARBA00023235"/>
    </source>
</evidence>
<dbReference type="HAMAP" id="MF_00354">
    <property type="entry name" value="Idi_2"/>
    <property type="match status" value="1"/>
</dbReference>
<evidence type="ECO:0000256" key="8">
    <source>
        <dbReference type="ARBA" id="ARBA00023229"/>
    </source>
</evidence>
<keyword evidence="7 11" id="KW-0521">NADP</keyword>
<feature type="binding site" evidence="11">
    <location>
        <position position="92"/>
    </location>
    <ligand>
        <name>FMN</name>
        <dbReference type="ChEBI" id="CHEBI:58210"/>
    </ligand>
</feature>
<dbReference type="PANTHER" id="PTHR43665">
    <property type="entry name" value="ISOPENTENYL-DIPHOSPHATE DELTA-ISOMERASE"/>
    <property type="match status" value="1"/>
</dbReference>
<evidence type="ECO:0000256" key="6">
    <source>
        <dbReference type="ARBA" id="ARBA00022842"/>
    </source>
</evidence>
<dbReference type="CDD" id="cd02811">
    <property type="entry name" value="IDI-2_FMN"/>
    <property type="match status" value="1"/>
</dbReference>